<accession>A0ACB9MV67</accession>
<name>A0ACB9MV67_BAUVA</name>
<evidence type="ECO:0000313" key="1">
    <source>
        <dbReference type="EMBL" id="KAI4327611.1"/>
    </source>
</evidence>
<reference evidence="1 2" key="1">
    <citation type="journal article" date="2022" name="DNA Res.">
        <title>Chromosomal-level genome assembly of the orchid tree Bauhinia variegata (Leguminosae; Cercidoideae) supports the allotetraploid origin hypothesis of Bauhinia.</title>
        <authorList>
            <person name="Zhong Y."/>
            <person name="Chen Y."/>
            <person name="Zheng D."/>
            <person name="Pang J."/>
            <person name="Liu Y."/>
            <person name="Luo S."/>
            <person name="Meng S."/>
            <person name="Qian L."/>
            <person name="Wei D."/>
            <person name="Dai S."/>
            <person name="Zhou R."/>
        </authorList>
    </citation>
    <scope>NUCLEOTIDE SEQUENCE [LARGE SCALE GENOMIC DNA]</scope>
    <source>
        <strain evidence="1">BV-YZ2020</strain>
    </source>
</reference>
<organism evidence="1 2">
    <name type="scientific">Bauhinia variegata</name>
    <name type="common">Purple orchid tree</name>
    <name type="synonym">Phanera variegata</name>
    <dbReference type="NCBI Taxonomy" id="167791"/>
    <lineage>
        <taxon>Eukaryota</taxon>
        <taxon>Viridiplantae</taxon>
        <taxon>Streptophyta</taxon>
        <taxon>Embryophyta</taxon>
        <taxon>Tracheophyta</taxon>
        <taxon>Spermatophyta</taxon>
        <taxon>Magnoliopsida</taxon>
        <taxon>eudicotyledons</taxon>
        <taxon>Gunneridae</taxon>
        <taxon>Pentapetalae</taxon>
        <taxon>rosids</taxon>
        <taxon>fabids</taxon>
        <taxon>Fabales</taxon>
        <taxon>Fabaceae</taxon>
        <taxon>Cercidoideae</taxon>
        <taxon>Cercideae</taxon>
        <taxon>Bauhiniinae</taxon>
        <taxon>Bauhinia</taxon>
    </lineage>
</organism>
<proteinExistence type="predicted"/>
<keyword evidence="2" id="KW-1185">Reference proteome</keyword>
<dbReference type="EMBL" id="CM039433">
    <property type="protein sequence ID" value="KAI4327611.1"/>
    <property type="molecule type" value="Genomic_DNA"/>
</dbReference>
<dbReference type="Proteomes" id="UP000828941">
    <property type="component" value="Chromosome 8"/>
</dbReference>
<protein>
    <submittedName>
        <fullName evidence="1">Uncharacterized protein</fullName>
    </submittedName>
</protein>
<evidence type="ECO:0000313" key="2">
    <source>
        <dbReference type="Proteomes" id="UP000828941"/>
    </source>
</evidence>
<gene>
    <name evidence="1" type="ORF">L6164_020050</name>
</gene>
<sequence>MGTDVNEVVEPLPNPRSFKVHRAMCTELMKLVDRISRIFPDIEAARPRCSSGIQTLCLLNATIEKAKLLLQYCCESSKLYLALTGDAVLSRCQKLRKSLVQSLGAIQNMVPVMLALEISQIIDDLQSVTFILDSAEEEAGNVVRELLQQGTSASDLMENSEIKALKFAAARLNITSQKATVIEKRSIRKLLDKIGSNDSSKKMILRYLLYLLKRYGNLIMGEQMEVYADVEGPIASENSTLSSLRSHHIESDSCSQNDQHETHNGESSSPPEEYKCPISSRVMYDPVVIASGVTYERMWIKKWFDEGNDFCPKTRKQLVHMSLTPNIAMKDLISKWCRNNGVTIPDPSRKAEDFRSWEVSSTSIRSLGSSLNDLHLPADLSNISLGSLDTSYNSDSSHAKITHGLNSMLINTNDDSRGQPTQAHMPDTDLMLLSKLPDLQWDFQCQVIEKLKSSFKCNYQAVDSVSSENFIEPLIRFLRDAYDLHDVRALRAGTQVLLEFVSNCRNCVTYLTEDTFSMLGSFLDSEVIEEALAVMEELSGYAKIAVSYAHSLPSIVKILGSESREFQQRAVRIMYNLSFNGDICSHLLSLECIPKLLPFLRDRALARYCVCILKNLSDIEEGRISVVETKGCISSIAQILESGGNEEQEYALAVLLSLCSQRVDYCQLVMHEGVIPPLVFISHNGNERGKANALELLRLLRDVEYVAERVISNVDTSQDSNNQPQEKTSSKGSGFLKKLSVFSKSSTHASKTNR</sequence>
<comment type="caution">
    <text evidence="1">The sequence shown here is derived from an EMBL/GenBank/DDBJ whole genome shotgun (WGS) entry which is preliminary data.</text>
</comment>